<dbReference type="PANTHER" id="PTHR46986">
    <property type="entry name" value="ENDORIBONUCLEASE YBEY, CHLOROPLASTIC"/>
    <property type="match status" value="1"/>
</dbReference>
<dbReference type="InterPro" id="IPR020549">
    <property type="entry name" value="YbeY_CS"/>
</dbReference>
<evidence type="ECO:0000256" key="8">
    <source>
        <dbReference type="ARBA" id="ARBA00022833"/>
    </source>
</evidence>
<dbReference type="EMBL" id="CP007139">
    <property type="protein sequence ID" value="AIE83561.1"/>
    <property type="molecule type" value="Genomic_DNA"/>
</dbReference>
<dbReference type="EC" id="3.1.-.-" evidence="9"/>
<dbReference type="NCBIfam" id="TIGR00043">
    <property type="entry name" value="rRNA maturation RNase YbeY"/>
    <property type="match status" value="1"/>
</dbReference>
<evidence type="ECO:0000256" key="7">
    <source>
        <dbReference type="ARBA" id="ARBA00022801"/>
    </source>
</evidence>
<comment type="cofactor">
    <cofactor evidence="9">
        <name>Zn(2+)</name>
        <dbReference type="ChEBI" id="CHEBI:29105"/>
    </cofactor>
    <text evidence="9">Binds 1 zinc ion.</text>
</comment>
<dbReference type="GO" id="GO:0004222">
    <property type="term" value="F:metalloendopeptidase activity"/>
    <property type="evidence" value="ECO:0007669"/>
    <property type="project" value="InterPro"/>
</dbReference>
<keyword evidence="3 9" id="KW-0698">rRNA processing</keyword>
<comment type="subcellular location">
    <subcellularLocation>
        <location evidence="9">Cytoplasm</location>
    </subcellularLocation>
</comment>
<keyword evidence="4 9" id="KW-0540">Nuclease</keyword>
<evidence type="ECO:0000256" key="5">
    <source>
        <dbReference type="ARBA" id="ARBA00022723"/>
    </source>
</evidence>
<feature type="binding site" evidence="9">
    <location>
        <position position="103"/>
    </location>
    <ligand>
        <name>Zn(2+)</name>
        <dbReference type="ChEBI" id="CHEBI:29105"/>
        <note>catalytic</note>
    </ligand>
</feature>
<evidence type="ECO:0000256" key="6">
    <source>
        <dbReference type="ARBA" id="ARBA00022759"/>
    </source>
</evidence>
<keyword evidence="8 9" id="KW-0862">Zinc</keyword>
<evidence type="ECO:0000313" key="10">
    <source>
        <dbReference type="EMBL" id="AIE83561.1"/>
    </source>
</evidence>
<dbReference type="PANTHER" id="PTHR46986:SF1">
    <property type="entry name" value="ENDORIBONUCLEASE YBEY, CHLOROPLASTIC"/>
    <property type="match status" value="1"/>
</dbReference>
<dbReference type="Gene3D" id="3.40.390.30">
    <property type="entry name" value="Metalloproteases ('zincins'), catalytic domain"/>
    <property type="match status" value="1"/>
</dbReference>
<dbReference type="InterPro" id="IPR002036">
    <property type="entry name" value="YbeY"/>
</dbReference>
<dbReference type="GO" id="GO:0005737">
    <property type="term" value="C:cytoplasm"/>
    <property type="evidence" value="ECO:0007669"/>
    <property type="project" value="UniProtKB-SubCell"/>
</dbReference>
<dbReference type="KEGG" id="fgi:OP10G_0193"/>
<dbReference type="PROSITE" id="PS01306">
    <property type="entry name" value="UPF0054"/>
    <property type="match status" value="1"/>
</dbReference>
<proteinExistence type="inferred from homology"/>
<sequence length="146" mass="15918">MNELSVGIRPELLQHAVGVTLQQHGLDHGEVCLLLTTDDRIQELNRSFRGVDEPTDVLTFPSGEPDPLGDVAISIPYAERQARARGVSLEQELGYLAIHGALHLAGFDDEDEQDRANMVREMNRAAVAAGLAPDEEWSSILHGDPA</sequence>
<name>A0A068NJA9_FIMGI</name>
<dbReference type="GO" id="GO:0004521">
    <property type="term" value="F:RNA endonuclease activity"/>
    <property type="evidence" value="ECO:0007669"/>
    <property type="project" value="UniProtKB-UniRule"/>
</dbReference>
<dbReference type="Proteomes" id="UP000027982">
    <property type="component" value="Chromosome"/>
</dbReference>
<keyword evidence="6 9" id="KW-0255">Endonuclease</keyword>
<dbReference type="GO" id="GO:0006364">
    <property type="term" value="P:rRNA processing"/>
    <property type="evidence" value="ECO:0007669"/>
    <property type="project" value="UniProtKB-UniRule"/>
</dbReference>
<dbReference type="InterPro" id="IPR023091">
    <property type="entry name" value="MetalPrtase_cat_dom_sf_prd"/>
</dbReference>
<evidence type="ECO:0000256" key="3">
    <source>
        <dbReference type="ARBA" id="ARBA00022552"/>
    </source>
</evidence>
<comment type="function">
    <text evidence="9">Single strand-specific metallo-endoribonuclease involved in late-stage 70S ribosome quality control and in maturation of the 3' terminus of the 16S rRNA.</text>
</comment>
<keyword evidence="11" id="KW-1185">Reference proteome</keyword>
<dbReference type="HOGENOM" id="CLU_106710_3_0_0"/>
<evidence type="ECO:0000313" key="11">
    <source>
        <dbReference type="Proteomes" id="UP000027982"/>
    </source>
</evidence>
<evidence type="ECO:0000256" key="1">
    <source>
        <dbReference type="ARBA" id="ARBA00010875"/>
    </source>
</evidence>
<reference evidence="10 11" key="1">
    <citation type="journal article" date="2014" name="PLoS ONE">
        <title>The first complete genome sequence of the class fimbriimonadia in the phylum armatimonadetes.</title>
        <authorList>
            <person name="Hu Z.Y."/>
            <person name="Wang Y.Z."/>
            <person name="Im W.T."/>
            <person name="Wang S.Y."/>
            <person name="Zhao G.P."/>
            <person name="Zheng H.J."/>
            <person name="Quan Z.X."/>
        </authorList>
    </citation>
    <scope>NUCLEOTIDE SEQUENCE [LARGE SCALE GENOMIC DNA]</scope>
    <source>
        <strain evidence="10">Gsoil 348</strain>
    </source>
</reference>
<dbReference type="Pfam" id="PF02130">
    <property type="entry name" value="YbeY"/>
    <property type="match status" value="1"/>
</dbReference>
<keyword evidence="7 9" id="KW-0378">Hydrolase</keyword>
<accession>A0A068NJA9</accession>
<dbReference type="SUPFAM" id="SSF55486">
    <property type="entry name" value="Metalloproteases ('zincins'), catalytic domain"/>
    <property type="match status" value="1"/>
</dbReference>
<dbReference type="AlphaFoldDB" id="A0A068NJA9"/>
<dbReference type="eggNOG" id="COG0319">
    <property type="taxonomic scope" value="Bacteria"/>
</dbReference>
<evidence type="ECO:0000256" key="9">
    <source>
        <dbReference type="HAMAP-Rule" id="MF_00009"/>
    </source>
</evidence>
<feature type="binding site" evidence="9">
    <location>
        <position position="99"/>
    </location>
    <ligand>
        <name>Zn(2+)</name>
        <dbReference type="ChEBI" id="CHEBI:29105"/>
        <note>catalytic</note>
    </ligand>
</feature>
<evidence type="ECO:0000256" key="4">
    <source>
        <dbReference type="ARBA" id="ARBA00022722"/>
    </source>
</evidence>
<evidence type="ECO:0000256" key="2">
    <source>
        <dbReference type="ARBA" id="ARBA00022517"/>
    </source>
</evidence>
<keyword evidence="2 9" id="KW-0690">Ribosome biogenesis</keyword>
<dbReference type="STRING" id="661478.OP10G_0193"/>
<keyword evidence="9" id="KW-0963">Cytoplasm</keyword>
<gene>
    <name evidence="9" type="primary">ybeY</name>
    <name evidence="10" type="ORF">OP10G_0193</name>
</gene>
<feature type="binding site" evidence="9">
    <location>
        <position position="109"/>
    </location>
    <ligand>
        <name>Zn(2+)</name>
        <dbReference type="ChEBI" id="CHEBI:29105"/>
        <note>catalytic</note>
    </ligand>
</feature>
<keyword evidence="5 9" id="KW-0479">Metal-binding</keyword>
<comment type="similarity">
    <text evidence="1 9">Belongs to the endoribonuclease YbeY family.</text>
</comment>
<protein>
    <recommendedName>
        <fullName evidence="9">Endoribonuclease YbeY</fullName>
        <ecNumber evidence="9">3.1.-.-</ecNumber>
    </recommendedName>
</protein>
<dbReference type="HAMAP" id="MF_00009">
    <property type="entry name" value="Endoribonucl_YbeY"/>
    <property type="match status" value="1"/>
</dbReference>
<dbReference type="GO" id="GO:0008270">
    <property type="term" value="F:zinc ion binding"/>
    <property type="evidence" value="ECO:0007669"/>
    <property type="project" value="UniProtKB-UniRule"/>
</dbReference>
<organism evidence="10 11">
    <name type="scientific">Fimbriimonas ginsengisoli Gsoil 348</name>
    <dbReference type="NCBI Taxonomy" id="661478"/>
    <lineage>
        <taxon>Bacteria</taxon>
        <taxon>Bacillati</taxon>
        <taxon>Armatimonadota</taxon>
        <taxon>Fimbriimonadia</taxon>
        <taxon>Fimbriimonadales</taxon>
        <taxon>Fimbriimonadaceae</taxon>
        <taxon>Fimbriimonas</taxon>
    </lineage>
</organism>